<dbReference type="PROSITE" id="PS50932">
    <property type="entry name" value="HTH_LACI_2"/>
    <property type="match status" value="1"/>
</dbReference>
<dbReference type="Gene3D" id="1.10.260.40">
    <property type="entry name" value="lambda repressor-like DNA-binding domains"/>
    <property type="match status" value="1"/>
</dbReference>
<keyword evidence="7" id="KW-1185">Reference proteome</keyword>
<dbReference type="Pfam" id="PF13377">
    <property type="entry name" value="Peripla_BP_3"/>
    <property type="match status" value="1"/>
</dbReference>
<feature type="domain" description="HTH lacI-type" evidence="5">
    <location>
        <begin position="8"/>
        <end position="62"/>
    </location>
</feature>
<dbReference type="GO" id="GO:0003700">
    <property type="term" value="F:DNA-binding transcription factor activity"/>
    <property type="evidence" value="ECO:0007669"/>
    <property type="project" value="TreeGrafter"/>
</dbReference>
<dbReference type="InterPro" id="IPR028082">
    <property type="entry name" value="Peripla_BP_I"/>
</dbReference>
<accession>A0A9X3UN12</accession>
<dbReference type="SUPFAM" id="SSF47413">
    <property type="entry name" value="lambda repressor-like DNA-binding domains"/>
    <property type="match status" value="1"/>
</dbReference>
<dbReference type="GO" id="GO:0000976">
    <property type="term" value="F:transcription cis-regulatory region binding"/>
    <property type="evidence" value="ECO:0007669"/>
    <property type="project" value="TreeGrafter"/>
</dbReference>
<keyword evidence="2" id="KW-0805">Transcription regulation</keyword>
<evidence type="ECO:0000313" key="6">
    <source>
        <dbReference type="EMBL" id="MDA5401508.1"/>
    </source>
</evidence>
<evidence type="ECO:0000256" key="3">
    <source>
        <dbReference type="ARBA" id="ARBA00023125"/>
    </source>
</evidence>
<dbReference type="AlphaFoldDB" id="A0A9X3UN12"/>
<sequence length="352" mass="37502">MKRTRNRVTSYDVARLAGVSQPTVSRAFTPGASITKDKRDRVLAAAKQLSYLPNSIARSLANARSNIVAVIVGDMHNPFYAESLQAFITRLQDSGRHVLAFTISDGRDCDDALMQALGYHVDGIVVTSAHLSSDLISTSQDAGIPIVLFNRRTADPALASVRCENEAGAATLARAMCNAGGREFLIIRGDPQGSTSRDRVNGFRSELEALGVAPGRVEEIDGQSSYAGSYDAVLSRFKDKVRPFPDAIFAVNDIMAIGCADALRGEFGLAIPDDIMLAGFDGVREATRAPYELTTIRQPIEVMVEKTLDLLERKQSGTLEDAGNSLVVTGELIAGKTVPAGTAAPGGDGDRS</sequence>
<gene>
    <name evidence="6" type="ORF">OQ273_23275</name>
</gene>
<dbReference type="Proteomes" id="UP001151234">
    <property type="component" value="Unassembled WGS sequence"/>
</dbReference>
<dbReference type="PANTHER" id="PTHR30146:SF95">
    <property type="entry name" value="RIBOSE OPERON REPRESSOR"/>
    <property type="match status" value="1"/>
</dbReference>
<dbReference type="SUPFAM" id="SSF53822">
    <property type="entry name" value="Periplasmic binding protein-like I"/>
    <property type="match status" value="1"/>
</dbReference>
<keyword evidence="3 6" id="KW-0238">DNA-binding</keyword>
<dbReference type="SMART" id="SM00354">
    <property type="entry name" value="HTH_LACI"/>
    <property type="match status" value="1"/>
</dbReference>
<comment type="caution">
    <text evidence="6">The sequence shown here is derived from an EMBL/GenBank/DDBJ whole genome shotgun (WGS) entry which is preliminary data.</text>
</comment>
<dbReference type="CDD" id="cd06278">
    <property type="entry name" value="PBP1_LacI-like"/>
    <property type="match status" value="1"/>
</dbReference>
<protein>
    <submittedName>
        <fullName evidence="6">LacI family DNA-binding transcriptional regulator</fullName>
    </submittedName>
</protein>
<dbReference type="Gene3D" id="3.40.50.2300">
    <property type="match status" value="2"/>
</dbReference>
<proteinExistence type="predicted"/>
<dbReference type="EMBL" id="JAPJZI010000002">
    <property type="protein sequence ID" value="MDA5401508.1"/>
    <property type="molecule type" value="Genomic_DNA"/>
</dbReference>
<keyword evidence="1" id="KW-0678">Repressor</keyword>
<evidence type="ECO:0000256" key="1">
    <source>
        <dbReference type="ARBA" id="ARBA00022491"/>
    </source>
</evidence>
<evidence type="ECO:0000256" key="2">
    <source>
        <dbReference type="ARBA" id="ARBA00023015"/>
    </source>
</evidence>
<dbReference type="RefSeq" id="WP_267993492.1">
    <property type="nucleotide sequence ID" value="NZ_JAPJZI010000002.1"/>
</dbReference>
<name>A0A9X3UN12_9HYPH</name>
<dbReference type="InterPro" id="IPR010982">
    <property type="entry name" value="Lambda_DNA-bd_dom_sf"/>
</dbReference>
<dbReference type="InterPro" id="IPR046335">
    <property type="entry name" value="LacI/GalR-like_sensor"/>
</dbReference>
<dbReference type="PANTHER" id="PTHR30146">
    <property type="entry name" value="LACI-RELATED TRANSCRIPTIONAL REPRESSOR"/>
    <property type="match status" value="1"/>
</dbReference>
<dbReference type="Pfam" id="PF00356">
    <property type="entry name" value="LacI"/>
    <property type="match status" value="1"/>
</dbReference>
<evidence type="ECO:0000313" key="7">
    <source>
        <dbReference type="Proteomes" id="UP001151234"/>
    </source>
</evidence>
<reference evidence="6" key="1">
    <citation type="submission" date="2022-11" db="EMBL/GenBank/DDBJ databases">
        <title>Draft genome sequence of Hoeflea poritis E7-10 and Hoeflea prorocentri PM5-8, separated from scleractinian coral Porites lutea and marine dinoflagellate.</title>
        <authorList>
            <person name="Zhang G."/>
            <person name="Wei Q."/>
            <person name="Cai L."/>
        </authorList>
    </citation>
    <scope>NUCLEOTIDE SEQUENCE</scope>
    <source>
        <strain evidence="6">PM5-8</strain>
    </source>
</reference>
<organism evidence="6 7">
    <name type="scientific">Hoeflea prorocentri</name>
    <dbReference type="NCBI Taxonomy" id="1922333"/>
    <lineage>
        <taxon>Bacteria</taxon>
        <taxon>Pseudomonadati</taxon>
        <taxon>Pseudomonadota</taxon>
        <taxon>Alphaproteobacteria</taxon>
        <taxon>Hyphomicrobiales</taxon>
        <taxon>Rhizobiaceae</taxon>
        <taxon>Hoeflea</taxon>
    </lineage>
</organism>
<dbReference type="InterPro" id="IPR000843">
    <property type="entry name" value="HTH_LacI"/>
</dbReference>
<evidence type="ECO:0000256" key="4">
    <source>
        <dbReference type="ARBA" id="ARBA00023163"/>
    </source>
</evidence>
<evidence type="ECO:0000259" key="5">
    <source>
        <dbReference type="PROSITE" id="PS50932"/>
    </source>
</evidence>
<dbReference type="CDD" id="cd01392">
    <property type="entry name" value="HTH_LacI"/>
    <property type="match status" value="1"/>
</dbReference>
<keyword evidence="4" id="KW-0804">Transcription</keyword>